<feature type="region of interest" description="Disordered" evidence="1">
    <location>
        <begin position="44"/>
        <end position="64"/>
    </location>
</feature>
<dbReference type="EMBL" id="JARYTV010000002">
    <property type="protein sequence ID" value="MDH7959452.1"/>
    <property type="molecule type" value="Genomic_DNA"/>
</dbReference>
<dbReference type="PROSITE" id="PS51257">
    <property type="entry name" value="PROKAR_LIPOPROTEIN"/>
    <property type="match status" value="1"/>
</dbReference>
<dbReference type="InterPro" id="IPR049982">
    <property type="entry name" value="EF0163-like"/>
</dbReference>
<feature type="signal peptide" evidence="2">
    <location>
        <begin position="1"/>
        <end position="19"/>
    </location>
</feature>
<evidence type="ECO:0000256" key="1">
    <source>
        <dbReference type="SAM" id="MobiDB-lite"/>
    </source>
</evidence>
<feature type="compositionally biased region" description="Polar residues" evidence="1">
    <location>
        <begin position="44"/>
        <end position="56"/>
    </location>
</feature>
<proteinExistence type="predicted"/>
<dbReference type="RefSeq" id="WP_265149380.1">
    <property type="nucleotide sequence ID" value="NZ_AP026069.1"/>
</dbReference>
<dbReference type="NCBIfam" id="NF042930">
    <property type="entry name" value="EF0163_fam"/>
    <property type="match status" value="1"/>
</dbReference>
<evidence type="ECO:0000313" key="3">
    <source>
        <dbReference type="EMBL" id="MDH7959452.1"/>
    </source>
</evidence>
<accession>A0AA43TCE7</accession>
<reference evidence="3" key="1">
    <citation type="submission" date="2023-04" db="EMBL/GenBank/DDBJ databases">
        <title>Genomic analysis of Lactococcus garvieae isolates.</title>
        <authorList>
            <person name="Zhanghang C."/>
        </authorList>
    </citation>
    <scope>NUCLEOTIDE SEQUENCE</scope>
    <source>
        <strain evidence="3">ZB-1</strain>
    </source>
</reference>
<gene>
    <name evidence="3" type="ORF">QHR29_03090</name>
</gene>
<feature type="chain" id="PRO_5041425502" description="Lipoprotein" evidence="2">
    <location>
        <begin position="20"/>
        <end position="172"/>
    </location>
</feature>
<protein>
    <recommendedName>
        <fullName evidence="5">Lipoprotein</fullName>
    </recommendedName>
</protein>
<sequence length="172" mass="19305">MKKLSILIIGLSSVFLLSACGKSQVSEPSKIEVASSVEQVQTSSSKVENSKVNETPQSKENKFDSAKAKSTVEGFIQSYYNYTSENKRNEATQSLCTSEVQKKLHLVKSDKEIKMESRLTDFEIYQGSNDEYLALVSYTLNDNQVAPQVVRLTVDLENNHYLMSSVEFPLMN</sequence>
<evidence type="ECO:0000256" key="2">
    <source>
        <dbReference type="SAM" id="SignalP"/>
    </source>
</evidence>
<evidence type="ECO:0000313" key="4">
    <source>
        <dbReference type="Proteomes" id="UP001157396"/>
    </source>
</evidence>
<evidence type="ECO:0008006" key="5">
    <source>
        <dbReference type="Google" id="ProtNLM"/>
    </source>
</evidence>
<keyword evidence="2" id="KW-0732">Signal</keyword>
<organism evidence="3 4">
    <name type="scientific">Lactococcus garvieae</name>
    <dbReference type="NCBI Taxonomy" id="1363"/>
    <lineage>
        <taxon>Bacteria</taxon>
        <taxon>Bacillati</taxon>
        <taxon>Bacillota</taxon>
        <taxon>Bacilli</taxon>
        <taxon>Lactobacillales</taxon>
        <taxon>Streptococcaceae</taxon>
        <taxon>Lactococcus</taxon>
    </lineage>
</organism>
<name>A0AA43TCE7_9LACT</name>
<comment type="caution">
    <text evidence="3">The sequence shown here is derived from an EMBL/GenBank/DDBJ whole genome shotgun (WGS) entry which is preliminary data.</text>
</comment>
<dbReference type="Proteomes" id="UP001157396">
    <property type="component" value="Unassembled WGS sequence"/>
</dbReference>
<dbReference type="AlphaFoldDB" id="A0AA43TCE7"/>